<sequence>MTHPPDLFCIIYYQGSRGFLGSCTSRLYEILSLVTVLALLTSHILQKELELLRSWVRDLVEQNGLLARAVEEMEADISTRLVMERRRTSEREGSLVAEVGA</sequence>
<protein>
    <submittedName>
        <fullName evidence="1">Uncharacterized protein LOC106128590</fullName>
    </submittedName>
</protein>
<accession>A0AAJ6ZZT7</accession>
<dbReference type="RefSeq" id="XP_013182505.1">
    <property type="nucleotide sequence ID" value="XM_013327051.1"/>
</dbReference>
<dbReference type="GeneID" id="106128590"/>
<name>A0AAJ6ZZT7_PAPXU</name>
<organism evidence="1">
    <name type="scientific">Papilio xuthus</name>
    <name type="common">Asian swallowtail butterfly</name>
    <dbReference type="NCBI Taxonomy" id="66420"/>
    <lineage>
        <taxon>Eukaryota</taxon>
        <taxon>Metazoa</taxon>
        <taxon>Ecdysozoa</taxon>
        <taxon>Arthropoda</taxon>
        <taxon>Hexapoda</taxon>
        <taxon>Insecta</taxon>
        <taxon>Pterygota</taxon>
        <taxon>Neoptera</taxon>
        <taxon>Endopterygota</taxon>
        <taxon>Lepidoptera</taxon>
        <taxon>Glossata</taxon>
        <taxon>Ditrysia</taxon>
        <taxon>Papilionoidea</taxon>
        <taxon>Papilionidae</taxon>
        <taxon>Papilioninae</taxon>
        <taxon>Papilio</taxon>
    </lineage>
</organism>
<proteinExistence type="predicted"/>
<dbReference type="Proteomes" id="UP000694872">
    <property type="component" value="Unplaced"/>
</dbReference>
<dbReference type="KEGG" id="pxu:106128590"/>
<evidence type="ECO:0000313" key="1">
    <source>
        <dbReference type="RefSeq" id="XP_013182505.1"/>
    </source>
</evidence>
<feature type="non-terminal residue" evidence="1">
    <location>
        <position position="101"/>
    </location>
</feature>
<reference evidence="1" key="1">
    <citation type="submission" date="2025-08" db="UniProtKB">
        <authorList>
            <consortium name="RefSeq"/>
        </authorList>
    </citation>
    <scope>IDENTIFICATION</scope>
</reference>
<gene>
    <name evidence="1" type="primary">LOC106128590</name>
</gene>
<dbReference type="AlphaFoldDB" id="A0AAJ6ZZT7"/>